<feature type="domain" description="Peptidase M13 C-terminal" evidence="9">
    <location>
        <begin position="591"/>
        <end position="799"/>
    </location>
</feature>
<keyword evidence="6" id="KW-0862">Zinc</keyword>
<dbReference type="CDD" id="cd08662">
    <property type="entry name" value="M13"/>
    <property type="match status" value="1"/>
</dbReference>
<organism evidence="11 12">
    <name type="scientific">Aphanomyces astaci</name>
    <name type="common">Crayfish plague agent</name>
    <dbReference type="NCBI Taxonomy" id="112090"/>
    <lineage>
        <taxon>Eukaryota</taxon>
        <taxon>Sar</taxon>
        <taxon>Stramenopiles</taxon>
        <taxon>Oomycota</taxon>
        <taxon>Saprolegniomycetes</taxon>
        <taxon>Saprolegniales</taxon>
        <taxon>Verrucalvaceae</taxon>
        <taxon>Aphanomyces</taxon>
    </lineage>
</organism>
<evidence type="ECO:0000313" key="12">
    <source>
        <dbReference type="Proteomes" id="UP000285712"/>
    </source>
</evidence>
<dbReference type="GO" id="GO:0046872">
    <property type="term" value="F:metal ion binding"/>
    <property type="evidence" value="ECO:0007669"/>
    <property type="project" value="UniProtKB-KW"/>
</dbReference>
<keyword evidence="3" id="KW-0645">Protease</keyword>
<dbReference type="GO" id="GO:0004222">
    <property type="term" value="F:metalloendopeptidase activity"/>
    <property type="evidence" value="ECO:0007669"/>
    <property type="project" value="InterPro"/>
</dbReference>
<dbReference type="PRINTS" id="PR00786">
    <property type="entry name" value="NEPRILYSIN"/>
</dbReference>
<dbReference type="Pfam" id="PF01431">
    <property type="entry name" value="Peptidase_M13"/>
    <property type="match status" value="1"/>
</dbReference>
<keyword evidence="8" id="KW-0812">Transmembrane</keyword>
<feature type="transmembrane region" description="Helical" evidence="8">
    <location>
        <begin position="23"/>
        <end position="43"/>
    </location>
</feature>
<keyword evidence="4" id="KW-0479">Metal-binding</keyword>
<dbReference type="EMBL" id="QUTG01003837">
    <property type="protein sequence ID" value="RHY90127.1"/>
    <property type="molecule type" value="Genomic_DNA"/>
</dbReference>
<dbReference type="GO" id="GO:0016485">
    <property type="term" value="P:protein processing"/>
    <property type="evidence" value="ECO:0007669"/>
    <property type="project" value="TreeGrafter"/>
</dbReference>
<evidence type="ECO:0000256" key="4">
    <source>
        <dbReference type="ARBA" id="ARBA00022723"/>
    </source>
</evidence>
<evidence type="ECO:0000256" key="8">
    <source>
        <dbReference type="SAM" id="Phobius"/>
    </source>
</evidence>
<comment type="similarity">
    <text evidence="2">Belongs to the peptidase M13 family.</text>
</comment>
<keyword evidence="8" id="KW-0472">Membrane</keyword>
<accession>A0A3R6ZI51</accession>
<comment type="cofactor">
    <cofactor evidence="1">
        <name>Zn(2+)</name>
        <dbReference type="ChEBI" id="CHEBI:29105"/>
    </cofactor>
</comment>
<dbReference type="SUPFAM" id="SSF55486">
    <property type="entry name" value="Metalloproteases ('zincins'), catalytic domain"/>
    <property type="match status" value="2"/>
</dbReference>
<dbReference type="InterPro" id="IPR024079">
    <property type="entry name" value="MetalloPept_cat_dom_sf"/>
</dbReference>
<reference evidence="11 12" key="1">
    <citation type="submission" date="2018-08" db="EMBL/GenBank/DDBJ databases">
        <title>Aphanomyces genome sequencing and annotation.</title>
        <authorList>
            <person name="Minardi D."/>
            <person name="Oidtmann B."/>
            <person name="Van Der Giezen M."/>
            <person name="Studholme D.J."/>
        </authorList>
    </citation>
    <scope>NUCLEOTIDE SEQUENCE [LARGE SCALE GENOMIC DNA]</scope>
    <source>
        <strain evidence="11 12">Sv</strain>
    </source>
</reference>
<evidence type="ECO:0008006" key="13">
    <source>
        <dbReference type="Google" id="ProtNLM"/>
    </source>
</evidence>
<evidence type="ECO:0000256" key="2">
    <source>
        <dbReference type="ARBA" id="ARBA00007357"/>
    </source>
</evidence>
<comment type="caution">
    <text evidence="11">The sequence shown here is derived from an EMBL/GenBank/DDBJ whole genome shotgun (WGS) entry which is preliminary data.</text>
</comment>
<dbReference type="GO" id="GO:0005886">
    <property type="term" value="C:plasma membrane"/>
    <property type="evidence" value="ECO:0007669"/>
    <property type="project" value="TreeGrafter"/>
</dbReference>
<dbReference type="PANTHER" id="PTHR11733:SF167">
    <property type="entry name" value="FI17812P1-RELATED"/>
    <property type="match status" value="1"/>
</dbReference>
<evidence type="ECO:0000313" key="11">
    <source>
        <dbReference type="EMBL" id="RHY90127.1"/>
    </source>
</evidence>
<gene>
    <name evidence="11" type="ORF">DYB35_004453</name>
</gene>
<dbReference type="VEuPathDB" id="FungiDB:H257_10525"/>
<dbReference type="InterPro" id="IPR042089">
    <property type="entry name" value="Peptidase_M13_dom_2"/>
</dbReference>
<proteinExistence type="inferred from homology"/>
<evidence type="ECO:0000259" key="9">
    <source>
        <dbReference type="Pfam" id="PF01431"/>
    </source>
</evidence>
<name>A0A3R6ZI51_APHAT</name>
<evidence type="ECO:0000256" key="5">
    <source>
        <dbReference type="ARBA" id="ARBA00022801"/>
    </source>
</evidence>
<protein>
    <recommendedName>
        <fullName evidence="13">Peptidase M13 C-terminal domain-containing protein</fullName>
    </recommendedName>
</protein>
<keyword evidence="5" id="KW-0378">Hydrolase</keyword>
<dbReference type="InterPro" id="IPR008753">
    <property type="entry name" value="Peptidase_M13_N"/>
</dbReference>
<feature type="domain" description="Peptidase M13 N-terminal" evidence="10">
    <location>
        <begin position="175"/>
        <end position="541"/>
    </location>
</feature>
<evidence type="ECO:0000256" key="6">
    <source>
        <dbReference type="ARBA" id="ARBA00022833"/>
    </source>
</evidence>
<dbReference type="PROSITE" id="PS51885">
    <property type="entry name" value="NEPRILYSIN"/>
    <property type="match status" value="1"/>
</dbReference>
<dbReference type="Gene3D" id="1.10.1380.10">
    <property type="entry name" value="Neutral endopeptidase , domain2"/>
    <property type="match status" value="1"/>
</dbReference>
<evidence type="ECO:0000256" key="1">
    <source>
        <dbReference type="ARBA" id="ARBA00001947"/>
    </source>
</evidence>
<dbReference type="Pfam" id="PF05649">
    <property type="entry name" value="Peptidase_M13_N"/>
    <property type="match status" value="1"/>
</dbReference>
<dbReference type="Gene3D" id="3.40.390.10">
    <property type="entry name" value="Collagenase (Catalytic Domain)"/>
    <property type="match status" value="2"/>
</dbReference>
<evidence type="ECO:0000256" key="3">
    <source>
        <dbReference type="ARBA" id="ARBA00022670"/>
    </source>
</evidence>
<dbReference type="AlphaFoldDB" id="A0A3R6ZI51"/>
<dbReference type="InterPro" id="IPR018497">
    <property type="entry name" value="Peptidase_M13_C"/>
</dbReference>
<sequence length="801" mass="86939">MSENSSLLRNTQEAPVANARPWWFKYALAGGAVVVIGGVVWIATAQGEPVVALGPHGQVGPTVNVTTTGVPVTTTTTSAPETTTVATTTTSVPVTTTVAPVTTTVPATNATFVRNATNTTVVRNSTKDTIVAQYPAQFAAFFKEFEAKLDRSVDPCDDFYQYACGGWLNATTLKPCDDFYQYACGGWLNATTLKPSDTTVDSSFYVVTQDNDRILKDILATKPAVIDPFYQACLTEGDVNADAVVDVSVRLNHIATIQSLDELLAFAGILNTESSVSSFLDVGVTTDPKNATLNVVEIAQGGLTLPSVEYYEADMLAPYVASLQTYLETLATVDAFTGVTAKAVLDLEAQLAKISLTQAELRNPWATYHKFALGDVTAKYPQIASFLSGAQPALLNQTNVPVLVPTPTYFDSLAALLQATDLGLLKVYLSFRLIYTVSPYLGETFRQANHDFNGALQGQVSTQTRAEYCWGLTQSLLGEYLSKLFMDKVFDGATKAQAQDLIRQIEASMVDVLNDAAWLDGPTRQVGLDKVAQIRNFIGGPDAVAPLPFNLTNNFYTNVQLFGDWATSESWASLYEPVDPTVWDMFAFTVNAYNDGTANKIVFPAAILQPPFYNARSYPAVANYARIGMVMGHELTHGFDDEGRNFDPHGQLNAWWSDAVSATFDKNAKCLADQYSTFPIVSVDGHTVLGHLNGQLTLGENIADNGGLKLAYLAYQRAKKANKAIAQDLGIDDAKLYFTAFAQGWCQKRSDGNAILRKNTDPHSPGKWRVHGPLYNSQTFADTFQCPIGSPMNPSKKCVIW</sequence>
<dbReference type="PANTHER" id="PTHR11733">
    <property type="entry name" value="ZINC METALLOPROTEASE FAMILY M13 NEPRILYSIN-RELATED"/>
    <property type="match status" value="1"/>
</dbReference>
<keyword evidence="8" id="KW-1133">Transmembrane helix</keyword>
<evidence type="ECO:0000256" key="7">
    <source>
        <dbReference type="ARBA" id="ARBA00023049"/>
    </source>
</evidence>
<keyword evidence="7" id="KW-0482">Metalloprotease</keyword>
<dbReference type="InterPro" id="IPR000718">
    <property type="entry name" value="Peptidase_M13"/>
</dbReference>
<dbReference type="Proteomes" id="UP000285712">
    <property type="component" value="Unassembled WGS sequence"/>
</dbReference>
<evidence type="ECO:0000259" key="10">
    <source>
        <dbReference type="Pfam" id="PF05649"/>
    </source>
</evidence>